<dbReference type="SUPFAM" id="SSF54791">
    <property type="entry name" value="Eukaryotic type KH-domain (KH-domain type I)"/>
    <property type="match status" value="1"/>
</dbReference>
<dbReference type="Pfam" id="PF10469">
    <property type="entry name" value="AKAP7_NLS"/>
    <property type="match status" value="1"/>
</dbReference>
<evidence type="ECO:0000256" key="1">
    <source>
        <dbReference type="PROSITE-ProRule" id="PRU00117"/>
    </source>
</evidence>
<protein>
    <recommendedName>
        <fullName evidence="2">K Homology domain-containing protein</fullName>
    </recommendedName>
</protein>
<proteinExistence type="predicted"/>
<dbReference type="InterPro" id="IPR036612">
    <property type="entry name" value="KH_dom_type_1_sf"/>
</dbReference>
<reference evidence="3" key="2">
    <citation type="submission" date="2017-10" db="EMBL/GenBank/DDBJ databases">
        <title>Ladona fulva Genome sequencing and assembly.</title>
        <authorList>
            <person name="Murali S."/>
            <person name="Richards S."/>
            <person name="Bandaranaike D."/>
            <person name="Bellair M."/>
            <person name="Blankenburg K."/>
            <person name="Chao H."/>
            <person name="Dinh H."/>
            <person name="Doddapaneni H."/>
            <person name="Dugan-Rocha S."/>
            <person name="Elkadiri S."/>
            <person name="Gnanaolivu R."/>
            <person name="Hernandez B."/>
            <person name="Skinner E."/>
            <person name="Javaid M."/>
            <person name="Lee S."/>
            <person name="Li M."/>
            <person name="Ming W."/>
            <person name="Munidasa M."/>
            <person name="Muniz J."/>
            <person name="Nguyen L."/>
            <person name="Hughes D."/>
            <person name="Osuji N."/>
            <person name="Pu L.-L."/>
            <person name="Puazo M."/>
            <person name="Qu C."/>
            <person name="Quiroz J."/>
            <person name="Raj R."/>
            <person name="Weissenberger G."/>
            <person name="Xin Y."/>
            <person name="Zou X."/>
            <person name="Han Y."/>
            <person name="Worley K."/>
            <person name="Muzny D."/>
            <person name="Gibbs R."/>
        </authorList>
    </citation>
    <scope>NUCLEOTIDE SEQUENCE</scope>
    <source>
        <strain evidence="3">Sampled in the wild</strain>
    </source>
</reference>
<dbReference type="InterPro" id="IPR047538">
    <property type="entry name" value="KH-I_ASCC1"/>
</dbReference>
<name>A0A8K0JXV4_LADFU</name>
<comment type="caution">
    <text evidence="3">The sequence shown here is derived from an EMBL/GenBank/DDBJ whole genome shotgun (WGS) entry which is preliminary data.</text>
</comment>
<dbReference type="InterPro" id="IPR019510">
    <property type="entry name" value="AKAP7-like_phosphoesterase"/>
</dbReference>
<dbReference type="InterPro" id="IPR004087">
    <property type="entry name" value="KH_dom"/>
</dbReference>
<feature type="domain" description="K Homology" evidence="2">
    <location>
        <begin position="100"/>
        <end position="168"/>
    </location>
</feature>
<feature type="non-terminal residue" evidence="3">
    <location>
        <position position="252"/>
    </location>
</feature>
<gene>
    <name evidence="3" type="ORF">J437_LFUL005795</name>
</gene>
<dbReference type="GO" id="GO:0006307">
    <property type="term" value="P:DNA alkylation repair"/>
    <property type="evidence" value="ECO:0007669"/>
    <property type="project" value="InterPro"/>
</dbReference>
<dbReference type="CDD" id="cd22419">
    <property type="entry name" value="KH-I_ASCC1"/>
    <property type="match status" value="1"/>
</dbReference>
<evidence type="ECO:0000259" key="2">
    <source>
        <dbReference type="SMART" id="SM00322"/>
    </source>
</evidence>
<dbReference type="OrthoDB" id="277832at2759"/>
<keyword evidence="4" id="KW-1185">Reference proteome</keyword>
<dbReference type="GO" id="GO:0006355">
    <property type="term" value="P:regulation of DNA-templated transcription"/>
    <property type="evidence" value="ECO:0007669"/>
    <property type="project" value="TreeGrafter"/>
</dbReference>
<accession>A0A8K0JXV4</accession>
<dbReference type="PROSITE" id="PS50084">
    <property type="entry name" value="KH_TYPE_1"/>
    <property type="match status" value="1"/>
</dbReference>
<dbReference type="InterPro" id="IPR004088">
    <property type="entry name" value="KH_dom_type_1"/>
</dbReference>
<dbReference type="GO" id="GO:0003723">
    <property type="term" value="F:RNA binding"/>
    <property type="evidence" value="ECO:0007669"/>
    <property type="project" value="UniProtKB-UniRule"/>
</dbReference>
<dbReference type="GO" id="GO:0005634">
    <property type="term" value="C:nucleus"/>
    <property type="evidence" value="ECO:0007669"/>
    <property type="project" value="TreeGrafter"/>
</dbReference>
<dbReference type="Gene3D" id="3.90.1140.10">
    <property type="entry name" value="Cyclic phosphodiesterase"/>
    <property type="match status" value="1"/>
</dbReference>
<dbReference type="SMART" id="SM00322">
    <property type="entry name" value="KH"/>
    <property type="match status" value="1"/>
</dbReference>
<keyword evidence="1" id="KW-0694">RNA-binding</keyword>
<evidence type="ECO:0000313" key="3">
    <source>
        <dbReference type="EMBL" id="KAG8224627.1"/>
    </source>
</evidence>
<dbReference type="PANTHER" id="PTHR13360">
    <property type="entry name" value="ACTIVATING SIGNAL COINTEGRATOR 1 COMPLEX SUBUNIT 1"/>
    <property type="match status" value="1"/>
</dbReference>
<organism evidence="3 4">
    <name type="scientific">Ladona fulva</name>
    <name type="common">Scarce chaser dragonfly</name>
    <name type="synonym">Libellula fulva</name>
    <dbReference type="NCBI Taxonomy" id="123851"/>
    <lineage>
        <taxon>Eukaryota</taxon>
        <taxon>Metazoa</taxon>
        <taxon>Ecdysozoa</taxon>
        <taxon>Arthropoda</taxon>
        <taxon>Hexapoda</taxon>
        <taxon>Insecta</taxon>
        <taxon>Pterygota</taxon>
        <taxon>Palaeoptera</taxon>
        <taxon>Odonata</taxon>
        <taxon>Epiprocta</taxon>
        <taxon>Anisoptera</taxon>
        <taxon>Libelluloidea</taxon>
        <taxon>Libellulidae</taxon>
        <taxon>Ladona</taxon>
    </lineage>
</organism>
<dbReference type="PANTHER" id="PTHR13360:SF1">
    <property type="entry name" value="ACTIVATING SIGNAL COINTEGRATOR 1 COMPLEX SUBUNIT 1"/>
    <property type="match status" value="1"/>
</dbReference>
<dbReference type="Pfam" id="PF00013">
    <property type="entry name" value="KH_1"/>
    <property type="match status" value="1"/>
</dbReference>
<dbReference type="AlphaFoldDB" id="A0A8K0JXV4"/>
<dbReference type="InterPro" id="IPR009210">
    <property type="entry name" value="ASCC1"/>
</dbReference>
<dbReference type="Proteomes" id="UP000792457">
    <property type="component" value="Unassembled WGS sequence"/>
</dbReference>
<dbReference type="EMBL" id="KZ308203">
    <property type="protein sequence ID" value="KAG8224627.1"/>
    <property type="molecule type" value="Genomic_DNA"/>
</dbReference>
<evidence type="ECO:0000313" key="4">
    <source>
        <dbReference type="Proteomes" id="UP000792457"/>
    </source>
</evidence>
<reference evidence="3" key="1">
    <citation type="submission" date="2013-04" db="EMBL/GenBank/DDBJ databases">
        <authorList>
            <person name="Qu J."/>
            <person name="Murali S.C."/>
            <person name="Bandaranaike D."/>
            <person name="Bellair M."/>
            <person name="Blankenburg K."/>
            <person name="Chao H."/>
            <person name="Dinh H."/>
            <person name="Doddapaneni H."/>
            <person name="Downs B."/>
            <person name="Dugan-Rocha S."/>
            <person name="Elkadiri S."/>
            <person name="Gnanaolivu R.D."/>
            <person name="Hernandez B."/>
            <person name="Javaid M."/>
            <person name="Jayaseelan J.C."/>
            <person name="Lee S."/>
            <person name="Li M."/>
            <person name="Ming W."/>
            <person name="Munidasa M."/>
            <person name="Muniz J."/>
            <person name="Nguyen L."/>
            <person name="Ongeri F."/>
            <person name="Osuji N."/>
            <person name="Pu L.-L."/>
            <person name="Puazo M."/>
            <person name="Qu C."/>
            <person name="Quiroz J."/>
            <person name="Raj R."/>
            <person name="Weissenberger G."/>
            <person name="Xin Y."/>
            <person name="Zou X."/>
            <person name="Han Y."/>
            <person name="Richards S."/>
            <person name="Worley K."/>
            <person name="Muzny D."/>
            <person name="Gibbs R."/>
        </authorList>
    </citation>
    <scope>NUCLEOTIDE SEQUENCE</scope>
    <source>
        <strain evidence="3">Sampled in the wild</strain>
    </source>
</reference>
<dbReference type="Gene3D" id="3.30.1370.10">
    <property type="entry name" value="K Homology domain, type 1"/>
    <property type="match status" value="1"/>
</dbReference>
<dbReference type="PIRSF" id="PIRSF027019">
    <property type="entry name" value="Euk_LigT"/>
    <property type="match status" value="1"/>
</dbReference>
<sequence>RYAFGDDVYTFSESNVIICFFRLELKLFSSLHSENQIMDVMRPQLRWIDGCCFRINVINPLSQQEERTIEAPKTYQEYDDEPDCTYNPGVEAQILCDDSGKYTASLHVASAFFPIIIGSKGSTKKRLETETRTQITIPKMGHEGDIKIKGMDHKSVAAACRRIGLIVMSSRQRQPFTHFVSLSVAGDEIRKAFIQFKKEVLEECGGCRGVSESIFQNEHKLHLTLGTLALLDKVERDQATKALQLAYSEVVM</sequence>